<keyword evidence="9" id="KW-0498">Mitosis</keyword>
<dbReference type="PANTHER" id="PTHR13041">
    <property type="entry name" value="JTB PROTEIN-RELATED"/>
    <property type="match status" value="1"/>
</dbReference>
<comment type="subunit">
    <text evidence="17">Interacts with AURKA, AURKB, BIRC5 and INCENP. May be a component of the CPC at least composed of BIRC5/survivin, CDCA8/borealin, INCENP and AURKB/Aurora-B.</text>
</comment>
<evidence type="ECO:0000256" key="15">
    <source>
        <dbReference type="ARBA" id="ARBA00058368"/>
    </source>
</evidence>
<feature type="chain" id="PRO_5012257417" description="Protein JTB" evidence="20">
    <location>
        <begin position="33"/>
        <end position="149"/>
    </location>
</feature>
<dbReference type="EMBL" id="LSYS01005347">
    <property type="protein sequence ID" value="OPJ77621.1"/>
    <property type="molecule type" value="Genomic_DNA"/>
</dbReference>
<dbReference type="GO" id="GO:0000281">
    <property type="term" value="P:mitotic cytokinesis"/>
    <property type="evidence" value="ECO:0007669"/>
    <property type="project" value="TreeGrafter"/>
</dbReference>
<evidence type="ECO:0000256" key="19">
    <source>
        <dbReference type="SAM" id="Phobius"/>
    </source>
</evidence>
<evidence type="ECO:0000256" key="3">
    <source>
        <dbReference type="ARBA" id="ARBA00004300"/>
    </source>
</evidence>
<dbReference type="PANTHER" id="PTHR13041:SF3">
    <property type="entry name" value="PROTEIN JTB"/>
    <property type="match status" value="1"/>
</dbReference>
<keyword evidence="13" id="KW-0206">Cytoskeleton</keyword>
<evidence type="ECO:0000256" key="9">
    <source>
        <dbReference type="ARBA" id="ARBA00022776"/>
    </source>
</evidence>
<dbReference type="GO" id="GO:0005819">
    <property type="term" value="C:spindle"/>
    <property type="evidence" value="ECO:0007669"/>
    <property type="project" value="UniProtKB-SubCell"/>
</dbReference>
<accession>A0A1V4JZQ0</accession>
<evidence type="ECO:0000256" key="17">
    <source>
        <dbReference type="ARBA" id="ARBA00063184"/>
    </source>
</evidence>
<sequence>MGPRGLSGPRCCALYAVLGALAGLSLYRPAAAAMVANDERRSASPVAATPCWRLEDFVVAQECARCSSFQAKTLPECSRTGFIEKINCATSKREEYKSCRSAVMEARVFWRFVGSMMCVAAVFAVLVVWRQRVLDRKALEKVRKQIESI</sequence>
<evidence type="ECO:0000313" key="21">
    <source>
        <dbReference type="EMBL" id="OPJ77621.1"/>
    </source>
</evidence>
<keyword evidence="8 20" id="KW-0732">Signal</keyword>
<keyword evidence="11" id="KW-0496">Mitochondrion</keyword>
<dbReference type="GO" id="GO:0005739">
    <property type="term" value="C:mitochondrion"/>
    <property type="evidence" value="ECO:0007669"/>
    <property type="project" value="UniProtKB-SubCell"/>
</dbReference>
<keyword evidence="7 19" id="KW-0812">Transmembrane</keyword>
<keyword evidence="6" id="KW-0132">Cell division</keyword>
<evidence type="ECO:0000256" key="11">
    <source>
        <dbReference type="ARBA" id="ARBA00023128"/>
    </source>
</evidence>
<dbReference type="AlphaFoldDB" id="A0A1V4JZQ0"/>
<dbReference type="Gene3D" id="3.30.720.220">
    <property type="match status" value="1"/>
</dbReference>
<dbReference type="GO" id="GO:0005813">
    <property type="term" value="C:centrosome"/>
    <property type="evidence" value="ECO:0007669"/>
    <property type="project" value="UniProtKB-SubCell"/>
</dbReference>
<comment type="caution">
    <text evidence="21">The sequence shown here is derived from an EMBL/GenBank/DDBJ whole genome shotgun (WGS) entry which is preliminary data.</text>
</comment>
<comment type="function">
    <text evidence="15">Required for normal cytokinesis during mitosis. Plays a role in the regulation of cell proliferation. May be a component of the chromosomal passenger complex (CPC), a complex that acts as a key regulator of mitosis. The CPC complex has essential functions at the centromere in ensuring correct chromosome alignment and segregation and is required for chromatin-induced microtubule stabilization and spindle assembly. Increases AURKB activity. Inhibits apoptosis induced by TGFB1. Overexpression induces swelling of mitochondria and reduces mitochondrial membrane potential.</text>
</comment>
<organism evidence="21 22">
    <name type="scientific">Patagioenas fasciata monilis</name>
    <dbReference type="NCBI Taxonomy" id="372326"/>
    <lineage>
        <taxon>Eukaryota</taxon>
        <taxon>Metazoa</taxon>
        <taxon>Chordata</taxon>
        <taxon>Craniata</taxon>
        <taxon>Vertebrata</taxon>
        <taxon>Euteleostomi</taxon>
        <taxon>Archelosauria</taxon>
        <taxon>Archosauria</taxon>
        <taxon>Dinosauria</taxon>
        <taxon>Saurischia</taxon>
        <taxon>Theropoda</taxon>
        <taxon>Coelurosauria</taxon>
        <taxon>Aves</taxon>
        <taxon>Neognathae</taxon>
        <taxon>Neoaves</taxon>
        <taxon>Columbimorphae</taxon>
        <taxon>Columbiformes</taxon>
        <taxon>Columbidae</taxon>
        <taxon>Patagioenas</taxon>
    </lineage>
</organism>
<evidence type="ECO:0000313" key="22">
    <source>
        <dbReference type="Proteomes" id="UP000190648"/>
    </source>
</evidence>
<evidence type="ECO:0000256" key="1">
    <source>
        <dbReference type="ARBA" id="ARBA00004173"/>
    </source>
</evidence>
<keyword evidence="22" id="KW-1185">Reference proteome</keyword>
<evidence type="ECO:0000256" key="7">
    <source>
        <dbReference type="ARBA" id="ARBA00022692"/>
    </source>
</evidence>
<evidence type="ECO:0000256" key="10">
    <source>
        <dbReference type="ARBA" id="ARBA00022989"/>
    </source>
</evidence>
<evidence type="ECO:0000256" key="16">
    <source>
        <dbReference type="ARBA" id="ARBA00060886"/>
    </source>
</evidence>
<dbReference type="Proteomes" id="UP000190648">
    <property type="component" value="Unassembled WGS sequence"/>
</dbReference>
<keyword evidence="10 19" id="KW-1133">Transmembrane helix</keyword>
<dbReference type="GO" id="GO:0030496">
    <property type="term" value="C:midbody"/>
    <property type="evidence" value="ECO:0007669"/>
    <property type="project" value="TreeGrafter"/>
</dbReference>
<evidence type="ECO:0000256" key="8">
    <source>
        <dbReference type="ARBA" id="ARBA00022729"/>
    </source>
</evidence>
<feature type="signal peptide" evidence="20">
    <location>
        <begin position="1"/>
        <end position="32"/>
    </location>
</feature>
<comment type="subcellular location">
    <subcellularLocation>
        <location evidence="3">Cytoplasm</location>
        <location evidence="3">Cytoskeleton</location>
        <location evidence="3">Microtubule organizing center</location>
        <location evidence="3">Centrosome</location>
    </subcellularLocation>
    <subcellularLocation>
        <location evidence="2">Cytoplasm</location>
        <location evidence="2">Cytoskeleton</location>
        <location evidence="2">Spindle</location>
    </subcellularLocation>
    <subcellularLocation>
        <location evidence="4">Membrane</location>
        <topology evidence="4">Single-pass type I membrane protein</topology>
    </subcellularLocation>
    <subcellularLocation>
        <location evidence="1">Mitochondrion</location>
    </subcellularLocation>
</comment>
<evidence type="ECO:0000256" key="12">
    <source>
        <dbReference type="ARBA" id="ARBA00023136"/>
    </source>
</evidence>
<dbReference type="InterPro" id="IPR008657">
    <property type="entry name" value="JTB"/>
</dbReference>
<keyword evidence="14" id="KW-0131">Cell cycle</keyword>
<evidence type="ECO:0000256" key="18">
    <source>
        <dbReference type="ARBA" id="ARBA00068227"/>
    </source>
</evidence>
<evidence type="ECO:0000256" key="20">
    <source>
        <dbReference type="SAM" id="SignalP"/>
    </source>
</evidence>
<evidence type="ECO:0000256" key="5">
    <source>
        <dbReference type="ARBA" id="ARBA00022490"/>
    </source>
</evidence>
<dbReference type="GO" id="GO:0016020">
    <property type="term" value="C:membrane"/>
    <property type="evidence" value="ECO:0007669"/>
    <property type="project" value="UniProtKB-SubCell"/>
</dbReference>
<comment type="similarity">
    <text evidence="16">Belongs to the JTB family.</text>
</comment>
<evidence type="ECO:0000256" key="14">
    <source>
        <dbReference type="ARBA" id="ARBA00023306"/>
    </source>
</evidence>
<name>A0A1V4JZQ0_PATFA</name>
<evidence type="ECO:0000256" key="6">
    <source>
        <dbReference type="ARBA" id="ARBA00022618"/>
    </source>
</evidence>
<evidence type="ECO:0000256" key="4">
    <source>
        <dbReference type="ARBA" id="ARBA00004479"/>
    </source>
</evidence>
<dbReference type="OrthoDB" id="5971907at2759"/>
<feature type="transmembrane region" description="Helical" evidence="19">
    <location>
        <begin position="108"/>
        <end position="129"/>
    </location>
</feature>
<keyword evidence="12 19" id="KW-0472">Membrane</keyword>
<evidence type="ECO:0000256" key="2">
    <source>
        <dbReference type="ARBA" id="ARBA00004186"/>
    </source>
</evidence>
<gene>
    <name evidence="21" type="primary">JTB</name>
    <name evidence="21" type="ORF">AV530_006913</name>
</gene>
<reference evidence="21 22" key="1">
    <citation type="submission" date="2016-02" db="EMBL/GenBank/DDBJ databases">
        <title>Band-tailed pigeon sequencing and assembly.</title>
        <authorList>
            <person name="Soares A.E."/>
            <person name="Novak B.J."/>
            <person name="Rice E.S."/>
            <person name="O'Connell B."/>
            <person name="Chang D."/>
            <person name="Weber S."/>
            <person name="Shapiro B."/>
        </authorList>
    </citation>
    <scope>NUCLEOTIDE SEQUENCE [LARGE SCALE GENOMIC DNA]</scope>
    <source>
        <strain evidence="21">BTP2013</strain>
        <tissue evidence="21">Blood</tissue>
    </source>
</reference>
<proteinExistence type="inferred from homology"/>
<keyword evidence="5" id="KW-0963">Cytoplasm</keyword>
<protein>
    <recommendedName>
        <fullName evidence="18">Protein JTB</fullName>
    </recommendedName>
</protein>
<dbReference type="FunFam" id="3.30.720.220:FF:000001">
    <property type="entry name" value="Jumping translocation breakpoint"/>
    <property type="match status" value="1"/>
</dbReference>
<dbReference type="Pfam" id="PF05439">
    <property type="entry name" value="JTB"/>
    <property type="match status" value="1"/>
</dbReference>
<evidence type="ECO:0000256" key="13">
    <source>
        <dbReference type="ARBA" id="ARBA00023212"/>
    </source>
</evidence>